<gene>
    <name evidence="1" type="ORF">NX720_15130</name>
</gene>
<organism evidence="1 2">
    <name type="scientific">Endozoicomonas euniceicola</name>
    <dbReference type="NCBI Taxonomy" id="1234143"/>
    <lineage>
        <taxon>Bacteria</taxon>
        <taxon>Pseudomonadati</taxon>
        <taxon>Pseudomonadota</taxon>
        <taxon>Gammaproteobacteria</taxon>
        <taxon>Oceanospirillales</taxon>
        <taxon>Endozoicomonadaceae</taxon>
        <taxon>Endozoicomonas</taxon>
    </lineage>
</organism>
<dbReference type="RefSeq" id="WP_262595633.1">
    <property type="nucleotide sequence ID" value="NZ_CP103300.1"/>
</dbReference>
<evidence type="ECO:0000313" key="2">
    <source>
        <dbReference type="Proteomes" id="UP001163255"/>
    </source>
</evidence>
<evidence type="ECO:0000313" key="1">
    <source>
        <dbReference type="EMBL" id="UYM14231.1"/>
    </source>
</evidence>
<reference evidence="1" key="1">
    <citation type="submission" date="2022-10" db="EMBL/GenBank/DDBJ databases">
        <title>Completed Genome Sequence of two octocoral isolated bacterium, Endozoicomonas euniceicola EF212T and Endozoicomonas gorgoniicola PS125T.</title>
        <authorList>
            <person name="Chiou Y.-J."/>
            <person name="Chen Y.-H."/>
        </authorList>
    </citation>
    <scope>NUCLEOTIDE SEQUENCE</scope>
    <source>
        <strain evidence="1">EF212</strain>
    </source>
</reference>
<name>A0ABY6GQ05_9GAMM</name>
<proteinExistence type="predicted"/>
<protein>
    <submittedName>
        <fullName evidence="1">Uncharacterized protein</fullName>
    </submittedName>
</protein>
<keyword evidence="2" id="KW-1185">Reference proteome</keyword>
<dbReference type="EMBL" id="CP103300">
    <property type="protein sequence ID" value="UYM14231.1"/>
    <property type="molecule type" value="Genomic_DNA"/>
</dbReference>
<dbReference type="Proteomes" id="UP001163255">
    <property type="component" value="Chromosome"/>
</dbReference>
<sequence>MKKTVWVTGLLAALVAMGVWSLPLEQQSGEPDDVVNAPENIEADETSQRLAGLANMDWVKRGIFECRYHDNKSSSLNKVLIRGTDSCKFLDGSEAPEEKERRIADYVNAYLPGVFQPEKTRCFAVQFSTEDKSRNVPISEYIEQMNKLPISQNGRAQAQLSGRQLENVMEAENTIRTKLQGEIHRHETLYGEQSCQMLLVAENEPSQSGASFRGCARSCMNGAGMFVTKLSSAGASVLSWVWTRGKKFALPLAGGWFYNRITTTPGFKAAIDKLQYGEFGPNVTRHAGGLVGFWNTEVTTTAIGTSNTVGDCAAGLSTIGLIYYRAKVMAALSAMYGYVLSRGAVPQHVKQD</sequence>
<accession>A0ABY6GQ05</accession>